<evidence type="ECO:0000259" key="3">
    <source>
        <dbReference type="Pfam" id="PF24573"/>
    </source>
</evidence>
<proteinExistence type="predicted"/>
<dbReference type="OrthoDB" id="311327at2759"/>
<feature type="compositionally biased region" description="Acidic residues" evidence="2">
    <location>
        <begin position="53"/>
        <end position="70"/>
    </location>
</feature>
<dbReference type="EMBL" id="CCKQ01009592">
    <property type="protein sequence ID" value="CDW81095.1"/>
    <property type="molecule type" value="Genomic_DNA"/>
</dbReference>
<evidence type="ECO:0000256" key="1">
    <source>
        <dbReference type="SAM" id="Coils"/>
    </source>
</evidence>
<dbReference type="InterPro" id="IPR057978">
    <property type="entry name" value="TPR_DAAF5"/>
</dbReference>
<dbReference type="Proteomes" id="UP000039865">
    <property type="component" value="Unassembled WGS sequence"/>
</dbReference>
<feature type="domain" description="Dynein axonemal assembly factor 5 TPR repeats" evidence="4">
    <location>
        <begin position="351"/>
        <end position="425"/>
    </location>
</feature>
<evidence type="ECO:0000256" key="2">
    <source>
        <dbReference type="SAM" id="MobiDB-lite"/>
    </source>
</evidence>
<dbReference type="InterPro" id="IPR056497">
    <property type="entry name" value="HEAT_DAAF5"/>
</dbReference>
<dbReference type="InterPro" id="IPR011989">
    <property type="entry name" value="ARM-like"/>
</dbReference>
<dbReference type="PANTHER" id="PTHR16216:SF2">
    <property type="entry name" value="DYNEIN AXONEMAL ASSEMBLY FACTOR 5"/>
    <property type="match status" value="1"/>
</dbReference>
<evidence type="ECO:0008006" key="7">
    <source>
        <dbReference type="Google" id="ProtNLM"/>
    </source>
</evidence>
<sequence>METSQSQAKNSVLSNITNDPSIQSDTSMKQGSKAYYEKDDLFLNSQMPNEQKQDDEDESEDEESEEEGIEIDFPRDNAQDLVQFLHRELNNLQNMEDGQKRKFALIKMYQIFVQAKNKAPNRIYQELLPMIQKPLFKRLSDKVEKCREIAALIIKEFFHRSDDITMSIPYILPILVERLNAENLEGTEGLPDVMKPPITQKPQVMVAQTETSEEVRVVLAEIVTVIVSQTVFDCLRAYVDQLVNIVRALCMDPFGDVIIEGCNAMSELAQNGTDQLLHFSENMGRSLFTSFVSKHAKVRMAGIKALYQVFFCGVWKYNANIMEHLIGFRDPNLVPIRDFYDVSTKLNYFAILVSDRSTVVRDLFYKTIAGLSMKLPDKKDHEGRLFPYLISGLYDHNDVIRESVFDLIEELGKQYEEEYEKDIRELKQLGFNPEWTFNGKVKDSDVTLPLPFIHRPCLGSRILVRSYVRRYLHALYKEITDWIQENRERASNLLLCCIIYTEDFMTQFMDHLLLSLYKAVLDKENKVVMKNIPLCLKLIGRYCAPRTYDNFILQAIRSELQSYLPHTQAGALKAFGYVFYGAVEIIPNDENLDKVDNLLSEFVRSVNEQILDSLDQELADNLIYSLSQIIEILSLKQEKEFNIKQWQKHEKDFFYMIIRCLGVYHNLKMLNKPDSDHVIEQKKLCIKLLNNLTQVSSNPEVDFFESNLRSYFNEQFETEEVIDKARNWAILNHRWRMFYAVFEFLEDKHFQYYLDSDAKITIQDRVGQIISAILKNGDSQNYNVKYLALTQLLPMFVNKSIKIVNPNLSLVYLNILQQAALTEWKNPDQKLKNLVLIQKQHHDLLDLEGVKLNAEVLEKFDEFMLSFEIFHKLKKDSIRVETLKIIRRYLDLFITQIVTQKGLNSKLKLFSKLKFISQLSEELIKYLTDYHDSVREQAQLLLTDIIREFLPQELQFDQEQDQLLQMLRSNASVGFSSQMTQKLKDAAEMESAMTKHAFDDPQAFIKNIVAIMMDETHGRENLILIIKEFNKKTPFMVLNDYRIAYQSNSLRRVEILKTLIFQ</sequence>
<feature type="compositionally biased region" description="Polar residues" evidence="2">
    <location>
        <begin position="1"/>
        <end position="30"/>
    </location>
</feature>
<evidence type="ECO:0000313" key="5">
    <source>
        <dbReference type="EMBL" id="CDW81095.1"/>
    </source>
</evidence>
<feature type="domain" description="Dynein axonemal assembly factor 5 TPR repeats" evidence="4">
    <location>
        <begin position="208"/>
        <end position="325"/>
    </location>
</feature>
<reference evidence="5 6" key="1">
    <citation type="submission" date="2014-06" db="EMBL/GenBank/DDBJ databases">
        <authorList>
            <person name="Swart Estienne"/>
        </authorList>
    </citation>
    <scope>NUCLEOTIDE SEQUENCE [LARGE SCALE GENOMIC DNA]</scope>
    <source>
        <strain evidence="5 6">130c</strain>
    </source>
</reference>
<evidence type="ECO:0000259" key="4">
    <source>
        <dbReference type="Pfam" id="PF25757"/>
    </source>
</evidence>
<dbReference type="InterPro" id="IPR016024">
    <property type="entry name" value="ARM-type_fold"/>
</dbReference>
<dbReference type="SUPFAM" id="SSF48371">
    <property type="entry name" value="ARM repeat"/>
    <property type="match status" value="1"/>
</dbReference>
<dbReference type="PANTHER" id="PTHR16216">
    <property type="entry name" value="DYNEIN ASSEMBLY FACTOR 5, AXONEMAL"/>
    <property type="match status" value="1"/>
</dbReference>
<keyword evidence="1" id="KW-0175">Coiled coil</keyword>
<dbReference type="Pfam" id="PF25757">
    <property type="entry name" value="TPR_DNAAF5"/>
    <property type="match status" value="3"/>
</dbReference>
<accession>A0A078AFR6</accession>
<dbReference type="InParanoid" id="A0A078AFR6"/>
<evidence type="ECO:0000313" key="6">
    <source>
        <dbReference type="Proteomes" id="UP000039865"/>
    </source>
</evidence>
<feature type="domain" description="Dynein axonemal assembly factor 5 TPR repeats" evidence="4">
    <location>
        <begin position="96"/>
        <end position="188"/>
    </location>
</feature>
<dbReference type="InterPro" id="IPR052623">
    <property type="entry name" value="DAAF5"/>
</dbReference>
<keyword evidence="6" id="KW-1185">Reference proteome</keyword>
<dbReference type="Pfam" id="PF24573">
    <property type="entry name" value="HEAT_DAAF5"/>
    <property type="match status" value="1"/>
</dbReference>
<gene>
    <name evidence="5" type="primary">Contig10677.g11409</name>
    <name evidence="5" type="ORF">STYLEM_10103</name>
</gene>
<dbReference type="Gene3D" id="1.25.10.10">
    <property type="entry name" value="Leucine-rich Repeat Variant"/>
    <property type="match status" value="2"/>
</dbReference>
<name>A0A078AFR6_STYLE</name>
<feature type="domain" description="Dynein axonemal assembly factor 5 HEAT-repeat" evidence="3">
    <location>
        <begin position="453"/>
        <end position="561"/>
    </location>
</feature>
<feature type="region of interest" description="Disordered" evidence="2">
    <location>
        <begin position="1"/>
        <end position="72"/>
    </location>
</feature>
<organism evidence="5 6">
    <name type="scientific">Stylonychia lemnae</name>
    <name type="common">Ciliate</name>
    <dbReference type="NCBI Taxonomy" id="5949"/>
    <lineage>
        <taxon>Eukaryota</taxon>
        <taxon>Sar</taxon>
        <taxon>Alveolata</taxon>
        <taxon>Ciliophora</taxon>
        <taxon>Intramacronucleata</taxon>
        <taxon>Spirotrichea</taxon>
        <taxon>Stichotrichia</taxon>
        <taxon>Sporadotrichida</taxon>
        <taxon>Oxytrichidae</taxon>
        <taxon>Stylonychinae</taxon>
        <taxon>Stylonychia</taxon>
    </lineage>
</organism>
<dbReference type="AlphaFoldDB" id="A0A078AFR6"/>
<feature type="coiled-coil region" evidence="1">
    <location>
        <begin position="75"/>
        <end position="102"/>
    </location>
</feature>
<protein>
    <recommendedName>
        <fullName evidence="7">Armadillo-type fold</fullName>
    </recommendedName>
</protein>